<dbReference type="Proteomes" id="UP000198372">
    <property type="component" value="Unassembled WGS sequence"/>
</dbReference>
<dbReference type="Pfam" id="PF07859">
    <property type="entry name" value="Abhydrolase_3"/>
    <property type="match status" value="1"/>
</dbReference>
<name>A0A238F9U1_9BASI</name>
<accession>A0A238F9U1</accession>
<organism evidence="3 4">
    <name type="scientific">Microbotryum intermedium</name>
    <dbReference type="NCBI Taxonomy" id="269621"/>
    <lineage>
        <taxon>Eukaryota</taxon>
        <taxon>Fungi</taxon>
        <taxon>Dikarya</taxon>
        <taxon>Basidiomycota</taxon>
        <taxon>Pucciniomycotina</taxon>
        <taxon>Microbotryomycetes</taxon>
        <taxon>Microbotryales</taxon>
        <taxon>Microbotryaceae</taxon>
        <taxon>Microbotryum</taxon>
    </lineage>
</organism>
<evidence type="ECO:0000313" key="3">
    <source>
        <dbReference type="EMBL" id="SCV69917.1"/>
    </source>
</evidence>
<protein>
    <submittedName>
        <fullName evidence="3">BQ2448_1311 protein</fullName>
    </submittedName>
</protein>
<keyword evidence="1" id="KW-0378">Hydrolase</keyword>
<dbReference type="GO" id="GO:0016787">
    <property type="term" value="F:hydrolase activity"/>
    <property type="evidence" value="ECO:0007669"/>
    <property type="project" value="UniProtKB-KW"/>
</dbReference>
<dbReference type="SUPFAM" id="SSF53474">
    <property type="entry name" value="alpha/beta-Hydrolases"/>
    <property type="match status" value="1"/>
</dbReference>
<dbReference type="OrthoDB" id="408631at2759"/>
<sequence>MASSDRTIHQPIEPSVLPLMDPQYVAFHNEHVIYMPKTEDAPYSPSLRIASSKGLMSGSSHIRKVAKTQEFVIGRENITVRASTPLGEVPEAGWPVLLWFHGGGWVLGGINSGNHLCTAMTQDAKCVTITVDYRLAPEHLWPAAVDDAVGGSWAKAALNSTWTPLGLPPAAFLRGNLSAVLCTKLSPPIKICFQMLTTPAIDSSIKEYTVNTNAPWLSPGRMLWYRRLYLPNESDWTHPDASPNYAPDEELARVPKSFIAVAGQEILAPEALQYAEKLKRLGVEVETWVVEGATHSVVNLEDVMDSAKDLIRREGEALNKVFHS</sequence>
<dbReference type="InterPro" id="IPR013094">
    <property type="entry name" value="AB_hydrolase_3"/>
</dbReference>
<evidence type="ECO:0000259" key="2">
    <source>
        <dbReference type="Pfam" id="PF07859"/>
    </source>
</evidence>
<dbReference type="STRING" id="269621.A0A238F9U1"/>
<evidence type="ECO:0000256" key="1">
    <source>
        <dbReference type="ARBA" id="ARBA00022801"/>
    </source>
</evidence>
<dbReference type="PANTHER" id="PTHR48081">
    <property type="entry name" value="AB HYDROLASE SUPERFAMILY PROTEIN C4A8.06C"/>
    <property type="match status" value="1"/>
</dbReference>
<proteinExistence type="predicted"/>
<dbReference type="InterPro" id="IPR050300">
    <property type="entry name" value="GDXG_lipolytic_enzyme"/>
</dbReference>
<evidence type="ECO:0000313" key="4">
    <source>
        <dbReference type="Proteomes" id="UP000198372"/>
    </source>
</evidence>
<dbReference type="AlphaFoldDB" id="A0A238F9U1"/>
<reference evidence="4" key="1">
    <citation type="submission" date="2016-09" db="EMBL/GenBank/DDBJ databases">
        <authorList>
            <person name="Jeantristanb JTB J.-T."/>
            <person name="Ricardo R."/>
        </authorList>
    </citation>
    <scope>NUCLEOTIDE SEQUENCE [LARGE SCALE GENOMIC DNA]</scope>
</reference>
<dbReference type="EMBL" id="FMSP01000005">
    <property type="protein sequence ID" value="SCV69917.1"/>
    <property type="molecule type" value="Genomic_DNA"/>
</dbReference>
<feature type="domain" description="Alpha/beta hydrolase fold-3" evidence="2">
    <location>
        <begin position="97"/>
        <end position="297"/>
    </location>
</feature>
<dbReference type="PANTHER" id="PTHR48081:SF8">
    <property type="entry name" value="ALPHA_BETA HYDROLASE FOLD-3 DOMAIN-CONTAINING PROTEIN-RELATED"/>
    <property type="match status" value="1"/>
</dbReference>
<keyword evidence="4" id="KW-1185">Reference proteome</keyword>
<gene>
    <name evidence="3" type="ORF">BQ2448_1311</name>
</gene>
<dbReference type="InterPro" id="IPR029058">
    <property type="entry name" value="AB_hydrolase_fold"/>
</dbReference>
<dbReference type="Gene3D" id="3.40.50.1820">
    <property type="entry name" value="alpha/beta hydrolase"/>
    <property type="match status" value="2"/>
</dbReference>